<name>A0A1Q3B8C2_CEPFO</name>
<reference evidence="2" key="1">
    <citation type="submission" date="2016-04" db="EMBL/GenBank/DDBJ databases">
        <title>Cephalotus genome sequencing.</title>
        <authorList>
            <person name="Fukushima K."/>
            <person name="Hasebe M."/>
            <person name="Fang X."/>
        </authorList>
    </citation>
    <scope>NUCLEOTIDE SEQUENCE [LARGE SCALE GENOMIC DNA]</scope>
    <source>
        <strain evidence="2">cv. St1</strain>
    </source>
</reference>
<evidence type="ECO:0000313" key="1">
    <source>
        <dbReference type="EMBL" id="GAV64145.1"/>
    </source>
</evidence>
<keyword evidence="2" id="KW-1185">Reference proteome</keyword>
<sequence>MGILSDNMKAGFRRAYNTLLLSRSLNPNPNLPSIFHKRSVFTSARRFTFPAASVPSLSVPSRYCAPVAPPAFHSSPPLQQQCEEGSRREQLQILEIRDVVKDIESIYCQMLAGLLIAKDPVFIPDIVQKSKRRTGYLKDLYKVLDEMLREQGPYSR</sequence>
<organism evidence="1 2">
    <name type="scientific">Cephalotus follicularis</name>
    <name type="common">Albany pitcher plant</name>
    <dbReference type="NCBI Taxonomy" id="3775"/>
    <lineage>
        <taxon>Eukaryota</taxon>
        <taxon>Viridiplantae</taxon>
        <taxon>Streptophyta</taxon>
        <taxon>Embryophyta</taxon>
        <taxon>Tracheophyta</taxon>
        <taxon>Spermatophyta</taxon>
        <taxon>Magnoliopsida</taxon>
        <taxon>eudicotyledons</taxon>
        <taxon>Gunneridae</taxon>
        <taxon>Pentapetalae</taxon>
        <taxon>rosids</taxon>
        <taxon>fabids</taxon>
        <taxon>Oxalidales</taxon>
        <taxon>Cephalotaceae</taxon>
        <taxon>Cephalotus</taxon>
    </lineage>
</organism>
<accession>A0A1Q3B8C2</accession>
<protein>
    <submittedName>
        <fullName evidence="1">Uncharacterized protein</fullName>
    </submittedName>
</protein>
<dbReference type="EMBL" id="BDDD01000336">
    <property type="protein sequence ID" value="GAV64145.1"/>
    <property type="molecule type" value="Genomic_DNA"/>
</dbReference>
<proteinExistence type="predicted"/>
<dbReference type="AlphaFoldDB" id="A0A1Q3B8C2"/>
<dbReference type="STRING" id="3775.A0A1Q3B8C2"/>
<dbReference type="Proteomes" id="UP000187406">
    <property type="component" value="Unassembled WGS sequence"/>
</dbReference>
<evidence type="ECO:0000313" key="2">
    <source>
        <dbReference type="Proteomes" id="UP000187406"/>
    </source>
</evidence>
<dbReference type="InParanoid" id="A0A1Q3B8C2"/>
<comment type="caution">
    <text evidence="1">The sequence shown here is derived from an EMBL/GenBank/DDBJ whole genome shotgun (WGS) entry which is preliminary data.</text>
</comment>
<gene>
    <name evidence="1" type="ORF">CFOL_v3_07663</name>
</gene>